<dbReference type="Gene3D" id="3.40.50.720">
    <property type="entry name" value="NAD(P)-binding Rossmann-like Domain"/>
    <property type="match status" value="1"/>
</dbReference>
<accession>A0A1B4LP43</accession>
<dbReference type="GO" id="GO:0005737">
    <property type="term" value="C:cytoplasm"/>
    <property type="evidence" value="ECO:0007669"/>
    <property type="project" value="UniProtKB-SubCell"/>
</dbReference>
<dbReference type="InterPro" id="IPR036291">
    <property type="entry name" value="NAD(P)-bd_dom_sf"/>
</dbReference>
<keyword evidence="2" id="KW-0963">Cytoplasm</keyword>
<name>A0A1B4LP43_9BURK</name>
<keyword evidence="3" id="KW-0521">NADP</keyword>
<gene>
    <name evidence="5" type="ORF">WJ35_28980</name>
</gene>
<evidence type="ECO:0000256" key="3">
    <source>
        <dbReference type="ARBA" id="ARBA00022857"/>
    </source>
</evidence>
<evidence type="ECO:0000256" key="2">
    <source>
        <dbReference type="ARBA" id="ARBA00022490"/>
    </source>
</evidence>
<dbReference type="GO" id="GO:0006729">
    <property type="term" value="P:tetrahydrobiopterin biosynthetic process"/>
    <property type="evidence" value="ECO:0007669"/>
    <property type="project" value="TreeGrafter"/>
</dbReference>
<dbReference type="PANTHER" id="PTHR44085:SF2">
    <property type="entry name" value="SEPIAPTERIN REDUCTASE"/>
    <property type="match status" value="1"/>
</dbReference>
<dbReference type="Proteomes" id="UP000243680">
    <property type="component" value="Chromosome 2"/>
</dbReference>
<evidence type="ECO:0000256" key="1">
    <source>
        <dbReference type="ARBA" id="ARBA00004496"/>
    </source>
</evidence>
<dbReference type="GO" id="GO:0004757">
    <property type="term" value="F:sepiapterin reductase (NADP+) activity"/>
    <property type="evidence" value="ECO:0007669"/>
    <property type="project" value="TreeGrafter"/>
</dbReference>
<dbReference type="PRINTS" id="PR00081">
    <property type="entry name" value="GDHRDH"/>
</dbReference>
<dbReference type="RefSeq" id="WP_069240564.1">
    <property type="nucleotide sequence ID" value="NZ_CP013422.1"/>
</dbReference>
<evidence type="ECO:0000256" key="4">
    <source>
        <dbReference type="ARBA" id="ARBA00023002"/>
    </source>
</evidence>
<dbReference type="EMBL" id="CP013422">
    <property type="protein sequence ID" value="AOJ78947.1"/>
    <property type="molecule type" value="Genomic_DNA"/>
</dbReference>
<dbReference type="NCBIfam" id="NF005436">
    <property type="entry name" value="PRK07023.1"/>
    <property type="match status" value="1"/>
</dbReference>
<dbReference type="PANTHER" id="PTHR44085">
    <property type="entry name" value="SEPIAPTERIN REDUCTASE"/>
    <property type="match status" value="1"/>
</dbReference>
<dbReference type="InterPro" id="IPR002347">
    <property type="entry name" value="SDR_fam"/>
</dbReference>
<reference evidence="5 6" key="1">
    <citation type="submission" date="2015-12" db="EMBL/GenBank/DDBJ databases">
        <title>Diversity of Burkholderia near neighbor genomes.</title>
        <authorList>
            <person name="Sahl J."/>
            <person name="Wagner D."/>
            <person name="Keim P."/>
        </authorList>
    </citation>
    <scope>NUCLEOTIDE SEQUENCE [LARGE SCALE GENOMIC DNA]</scope>
    <source>
        <strain evidence="5 6">MSMB0783</strain>
    </source>
</reference>
<dbReference type="InterPro" id="IPR051721">
    <property type="entry name" value="Biopterin_syn/organic_redct"/>
</dbReference>
<dbReference type="AlphaFoldDB" id="A0A1B4LP43"/>
<proteinExistence type="predicted"/>
<comment type="subcellular location">
    <subcellularLocation>
        <location evidence="1">Cytoplasm</location>
    </subcellularLocation>
</comment>
<dbReference type="SUPFAM" id="SSF51735">
    <property type="entry name" value="NAD(P)-binding Rossmann-fold domains"/>
    <property type="match status" value="1"/>
</dbReference>
<dbReference type="Pfam" id="PF00106">
    <property type="entry name" value="adh_short"/>
    <property type="match status" value="1"/>
</dbReference>
<evidence type="ECO:0000313" key="5">
    <source>
        <dbReference type="EMBL" id="AOJ78947.1"/>
    </source>
</evidence>
<protein>
    <submittedName>
        <fullName evidence="5">Short-chain dehydrogenase</fullName>
    </submittedName>
</protein>
<evidence type="ECO:0000313" key="6">
    <source>
        <dbReference type="Proteomes" id="UP000243680"/>
    </source>
</evidence>
<keyword evidence="4" id="KW-0560">Oxidoreductase</keyword>
<organism evidence="5 6">
    <name type="scientific">Burkholderia ubonensis</name>
    <dbReference type="NCBI Taxonomy" id="101571"/>
    <lineage>
        <taxon>Bacteria</taxon>
        <taxon>Pseudomonadati</taxon>
        <taxon>Pseudomonadota</taxon>
        <taxon>Betaproteobacteria</taxon>
        <taxon>Burkholderiales</taxon>
        <taxon>Burkholderiaceae</taxon>
        <taxon>Burkholderia</taxon>
        <taxon>Burkholderia cepacia complex</taxon>
    </lineage>
</organism>
<sequence>MNATACAPSVRAIVTGHTRGLGAALAAQLLARGIAVLGLSRSRHPSLAATASDRLVETELDLSDAAAVAAWLTGGALRSFVDGASTVLLFNNAGTVEPIGPLDAQDPAAIARAVSLNVATPLMLSAALVQAAAAPTECRVLHVSSGAARNAYAGWSIYCATKAALDHHARAVALDATRGLRICSVAPGVVDTGMQATIRATSEADRFPQREKFDQLKASGALATPDAAARQLIDYALSDAFGAEPTADVRNLPAG</sequence>